<keyword evidence="5" id="KW-1185">Reference proteome</keyword>
<dbReference type="GO" id="GO:0006574">
    <property type="term" value="P:L-valine catabolic process"/>
    <property type="evidence" value="ECO:0007669"/>
    <property type="project" value="UniProtKB-UniRule"/>
</dbReference>
<comment type="function">
    <text evidence="2">Hydrolyzes 3-hydroxyisobutyryl-CoA (HIBYL-CoA), a saline catabolite. Has high activity toward isobutyryl-CoA. Could be an isobutyryl-CoA dehydrogenase that functions in valine catabolism.</text>
</comment>
<evidence type="ECO:0000256" key="2">
    <source>
        <dbReference type="RuleBase" id="RU369070"/>
    </source>
</evidence>
<comment type="caution">
    <text evidence="4">The sequence shown here is derived from an EMBL/GenBank/DDBJ whole genome shotgun (WGS) entry which is preliminary data.</text>
</comment>
<accession>A0ABD3ANM7</accession>
<dbReference type="SUPFAM" id="SSF52096">
    <property type="entry name" value="ClpP/crotonase"/>
    <property type="match status" value="1"/>
</dbReference>
<reference evidence="4 5" key="1">
    <citation type="submission" date="2024-11" db="EMBL/GenBank/DDBJ databases">
        <title>A near-complete genome assembly of Cinchona calisaya.</title>
        <authorList>
            <person name="Lian D.C."/>
            <person name="Zhao X.W."/>
            <person name="Wei L."/>
        </authorList>
    </citation>
    <scope>NUCLEOTIDE SEQUENCE [LARGE SCALE GENOMIC DNA]</scope>
    <source>
        <tissue evidence="4">Nenye</tissue>
    </source>
</reference>
<dbReference type="Proteomes" id="UP001630127">
    <property type="component" value="Unassembled WGS sequence"/>
</dbReference>
<evidence type="ECO:0000256" key="1">
    <source>
        <dbReference type="ARBA" id="ARBA00022801"/>
    </source>
</evidence>
<comment type="pathway">
    <text evidence="2">Amino-acid degradation; L-valine degradation.</text>
</comment>
<dbReference type="Pfam" id="PF16113">
    <property type="entry name" value="ECH_2"/>
    <property type="match status" value="1"/>
</dbReference>
<dbReference type="GO" id="GO:0003860">
    <property type="term" value="F:3-hydroxyisobutyryl-CoA hydrolase activity"/>
    <property type="evidence" value="ECO:0007669"/>
    <property type="project" value="UniProtKB-UniRule"/>
</dbReference>
<dbReference type="EMBL" id="JBJUIK010000003">
    <property type="protein sequence ID" value="KAL3532793.1"/>
    <property type="molecule type" value="Genomic_DNA"/>
</dbReference>
<dbReference type="EC" id="3.1.2.4" evidence="2"/>
<dbReference type="PANTHER" id="PTHR43176:SF6">
    <property type="entry name" value="3-HYDROXYISOBUTYRYL-COA HYDROLASE"/>
    <property type="match status" value="1"/>
</dbReference>
<dbReference type="InterPro" id="IPR032259">
    <property type="entry name" value="HIBYL-CoA-H"/>
</dbReference>
<evidence type="ECO:0000313" key="4">
    <source>
        <dbReference type="EMBL" id="KAL3532793.1"/>
    </source>
</evidence>
<dbReference type="FunFam" id="3.90.226.10:FF:000027">
    <property type="entry name" value="Probable 3-hydroxyisobutyryl-CoA hydrolase 2"/>
    <property type="match status" value="1"/>
</dbReference>
<evidence type="ECO:0000259" key="3">
    <source>
        <dbReference type="Pfam" id="PF16113"/>
    </source>
</evidence>
<proteinExistence type="inferred from homology"/>
<dbReference type="PANTHER" id="PTHR43176">
    <property type="entry name" value="3-HYDROXYISOBUTYRYL-COA HYDROLASE-RELATED"/>
    <property type="match status" value="1"/>
</dbReference>
<feature type="domain" description="Enoyl-CoA hydratase/isomerase" evidence="3">
    <location>
        <begin position="21"/>
        <end position="358"/>
    </location>
</feature>
<organism evidence="4 5">
    <name type="scientific">Cinchona calisaya</name>
    <dbReference type="NCBI Taxonomy" id="153742"/>
    <lineage>
        <taxon>Eukaryota</taxon>
        <taxon>Viridiplantae</taxon>
        <taxon>Streptophyta</taxon>
        <taxon>Embryophyta</taxon>
        <taxon>Tracheophyta</taxon>
        <taxon>Spermatophyta</taxon>
        <taxon>Magnoliopsida</taxon>
        <taxon>eudicotyledons</taxon>
        <taxon>Gunneridae</taxon>
        <taxon>Pentapetalae</taxon>
        <taxon>asterids</taxon>
        <taxon>lamiids</taxon>
        <taxon>Gentianales</taxon>
        <taxon>Rubiaceae</taxon>
        <taxon>Cinchonoideae</taxon>
        <taxon>Cinchoneae</taxon>
        <taxon>Cinchona</taxon>
    </lineage>
</organism>
<comment type="catalytic activity">
    <reaction evidence="2">
        <text>3-hydroxy-2-methylpropanoyl-CoA + H2O = 3-hydroxy-2-methylpropanoate + CoA + H(+)</text>
        <dbReference type="Rhea" id="RHEA:20888"/>
        <dbReference type="ChEBI" id="CHEBI:11805"/>
        <dbReference type="ChEBI" id="CHEBI:15377"/>
        <dbReference type="ChEBI" id="CHEBI:15378"/>
        <dbReference type="ChEBI" id="CHEBI:57287"/>
        <dbReference type="ChEBI" id="CHEBI:57340"/>
        <dbReference type="EC" id="3.1.2.4"/>
    </reaction>
</comment>
<dbReference type="Gene3D" id="3.90.226.10">
    <property type="entry name" value="2-enoyl-CoA Hydratase, Chain A, domain 1"/>
    <property type="match status" value="1"/>
</dbReference>
<dbReference type="NCBIfam" id="NF004127">
    <property type="entry name" value="PRK05617.1"/>
    <property type="match status" value="1"/>
</dbReference>
<dbReference type="CDD" id="cd06558">
    <property type="entry name" value="crotonase-like"/>
    <property type="match status" value="1"/>
</dbReference>
<comment type="similarity">
    <text evidence="2">Belongs to the enoyl-CoA hydratase/isomerase family.</text>
</comment>
<gene>
    <name evidence="4" type="ORF">ACH5RR_006314</name>
</gene>
<evidence type="ECO:0000313" key="5">
    <source>
        <dbReference type="Proteomes" id="UP001630127"/>
    </source>
</evidence>
<dbReference type="AlphaFoldDB" id="A0ABD3ANM7"/>
<keyword evidence="1 2" id="KW-0378">Hydrolase</keyword>
<dbReference type="InterPro" id="IPR045004">
    <property type="entry name" value="ECH_dom"/>
</dbReference>
<protein>
    <recommendedName>
        <fullName evidence="2">3-hydroxyisobutyryl-CoA hydrolase</fullName>
        <shortName evidence="2">HIB-CoA hydrolase</shortName>
        <shortName evidence="2">HIBYL-CoA-H</shortName>
        <ecNumber evidence="2">3.1.2.4</ecNumber>
    </recommendedName>
    <alternativeName>
        <fullName evidence="2">3-hydroxyisobutyryl-coenzyme A hydrolase</fullName>
    </alternativeName>
</protein>
<sequence>MATAFNNEQNEVFFEHKTGVRKVILNRPKQLNSLTYRMFCQILRQLQDFEQDPGTRILILKGNGRAFCAGGDVKSVLNFTTSGHWSFGASFFRKQLNLDYKIGTYKKPVVSIINGIVMGGGAGLSMNSTFRIVTENTVFAMPEAAIGLFPDCGASHFLSRLPGFFGEFLGLTGTRLDGTEMVTCGLATHFVSSKDLASMEEALDSLAASGLVNVSNISETINKYVQEVRLKSNSVYNRLEVINKCFSKETVEEILSSLEKLAAESEEKWTIDAIKSMKSVSPTSLKIFLRMIREGRMQNLKQCLVHEFRASCHIFRRTMNNDFYEGGRTMLIEKGRSKPQWMPSKLELVSDEMVEKYFNEVDDDDDWEPLQLPARSSPAYFALSKL</sequence>
<dbReference type="InterPro" id="IPR029045">
    <property type="entry name" value="ClpP/crotonase-like_dom_sf"/>
</dbReference>
<name>A0ABD3ANM7_9GENT</name>